<name>A0A5B7EJR0_PORTR</name>
<dbReference type="EMBL" id="VSRR010003104">
    <property type="protein sequence ID" value="MPC34681.1"/>
    <property type="molecule type" value="Genomic_DNA"/>
</dbReference>
<evidence type="ECO:0000313" key="3">
    <source>
        <dbReference type="Proteomes" id="UP000324222"/>
    </source>
</evidence>
<comment type="caution">
    <text evidence="2">The sequence shown here is derived from an EMBL/GenBank/DDBJ whole genome shotgun (WGS) entry which is preliminary data.</text>
</comment>
<dbReference type="Proteomes" id="UP000324222">
    <property type="component" value="Unassembled WGS sequence"/>
</dbReference>
<reference evidence="2 3" key="1">
    <citation type="submission" date="2019-05" db="EMBL/GenBank/DDBJ databases">
        <title>Another draft genome of Portunus trituberculatus and its Hox gene families provides insights of decapod evolution.</title>
        <authorList>
            <person name="Jeong J.-H."/>
            <person name="Song I."/>
            <person name="Kim S."/>
            <person name="Choi T."/>
            <person name="Kim D."/>
            <person name="Ryu S."/>
            <person name="Kim W."/>
        </authorList>
    </citation>
    <scope>NUCLEOTIDE SEQUENCE [LARGE SCALE GENOMIC DNA]</scope>
    <source>
        <tissue evidence="2">Muscle</tissue>
    </source>
</reference>
<organism evidence="2 3">
    <name type="scientific">Portunus trituberculatus</name>
    <name type="common">Swimming crab</name>
    <name type="synonym">Neptunus trituberculatus</name>
    <dbReference type="NCBI Taxonomy" id="210409"/>
    <lineage>
        <taxon>Eukaryota</taxon>
        <taxon>Metazoa</taxon>
        <taxon>Ecdysozoa</taxon>
        <taxon>Arthropoda</taxon>
        <taxon>Crustacea</taxon>
        <taxon>Multicrustacea</taxon>
        <taxon>Malacostraca</taxon>
        <taxon>Eumalacostraca</taxon>
        <taxon>Eucarida</taxon>
        <taxon>Decapoda</taxon>
        <taxon>Pleocyemata</taxon>
        <taxon>Brachyura</taxon>
        <taxon>Eubrachyura</taxon>
        <taxon>Portunoidea</taxon>
        <taxon>Portunidae</taxon>
        <taxon>Portuninae</taxon>
        <taxon>Portunus</taxon>
    </lineage>
</organism>
<gene>
    <name evidence="2" type="ORF">E2C01_028079</name>
</gene>
<protein>
    <submittedName>
        <fullName evidence="2">Uncharacterized protein</fullName>
    </submittedName>
</protein>
<keyword evidence="3" id="KW-1185">Reference proteome</keyword>
<feature type="compositionally biased region" description="Acidic residues" evidence="1">
    <location>
        <begin position="31"/>
        <end position="45"/>
    </location>
</feature>
<dbReference type="AlphaFoldDB" id="A0A5B7EJR0"/>
<sequence>MTRKGREERSNPHQIIPANESRPRFKGQAAGEEEEEKEEEEEEEDQARVVMFFLPLERLNRTPLT</sequence>
<feature type="region of interest" description="Disordered" evidence="1">
    <location>
        <begin position="1"/>
        <end position="47"/>
    </location>
</feature>
<feature type="compositionally biased region" description="Basic and acidic residues" evidence="1">
    <location>
        <begin position="1"/>
        <end position="11"/>
    </location>
</feature>
<evidence type="ECO:0000313" key="2">
    <source>
        <dbReference type="EMBL" id="MPC34681.1"/>
    </source>
</evidence>
<accession>A0A5B7EJR0</accession>
<proteinExistence type="predicted"/>
<evidence type="ECO:0000256" key="1">
    <source>
        <dbReference type="SAM" id="MobiDB-lite"/>
    </source>
</evidence>